<dbReference type="PANTHER" id="PTHR11271">
    <property type="entry name" value="GUANINE DEAMINASE"/>
    <property type="match status" value="1"/>
</dbReference>
<dbReference type="Pfam" id="PF01979">
    <property type="entry name" value="Amidohydro_1"/>
    <property type="match status" value="1"/>
</dbReference>
<dbReference type="EMBL" id="CP012673">
    <property type="protein sequence ID" value="AUX40146.1"/>
    <property type="molecule type" value="Genomic_DNA"/>
</dbReference>
<dbReference type="InterPro" id="IPR006680">
    <property type="entry name" value="Amidohydro-rel"/>
</dbReference>
<proteinExistence type="predicted"/>
<feature type="domain" description="Amidohydrolase-related" evidence="5">
    <location>
        <begin position="67"/>
        <end position="421"/>
    </location>
</feature>
<dbReference type="GO" id="GO:0008892">
    <property type="term" value="F:guanine deaminase activity"/>
    <property type="evidence" value="ECO:0007669"/>
    <property type="project" value="UniProtKB-EC"/>
</dbReference>
<dbReference type="AlphaFoldDB" id="A0A2L0ELH1"/>
<dbReference type="SUPFAM" id="SSF51556">
    <property type="entry name" value="Metallo-dependent hydrolases"/>
    <property type="match status" value="1"/>
</dbReference>
<evidence type="ECO:0000259" key="5">
    <source>
        <dbReference type="Pfam" id="PF01979"/>
    </source>
</evidence>
<dbReference type="GO" id="GO:0008270">
    <property type="term" value="F:zinc ion binding"/>
    <property type="evidence" value="ECO:0007669"/>
    <property type="project" value="TreeGrafter"/>
</dbReference>
<dbReference type="GO" id="GO:0046098">
    <property type="term" value="P:guanine metabolic process"/>
    <property type="evidence" value="ECO:0007669"/>
    <property type="project" value="TreeGrafter"/>
</dbReference>
<dbReference type="SUPFAM" id="SSF51338">
    <property type="entry name" value="Composite domain of metallo-dependent hydrolases"/>
    <property type="match status" value="1"/>
</dbReference>
<comment type="cofactor">
    <cofactor evidence="1">
        <name>Zn(2+)</name>
        <dbReference type="ChEBI" id="CHEBI:29105"/>
    </cofactor>
</comment>
<evidence type="ECO:0000256" key="3">
    <source>
        <dbReference type="ARBA" id="ARBA00022801"/>
    </source>
</evidence>
<protein>
    <submittedName>
        <fullName evidence="6">Guanine deaminase</fullName>
        <ecNumber evidence="6">3.5.4.3</ecNumber>
    </submittedName>
</protein>
<keyword evidence="2" id="KW-0479">Metal-binding</keyword>
<accession>A0A2L0ELH1</accession>
<evidence type="ECO:0000256" key="4">
    <source>
        <dbReference type="ARBA" id="ARBA00022833"/>
    </source>
</evidence>
<organism evidence="6 7">
    <name type="scientific">Sorangium cellulosum</name>
    <name type="common">Polyangium cellulosum</name>
    <dbReference type="NCBI Taxonomy" id="56"/>
    <lineage>
        <taxon>Bacteria</taxon>
        <taxon>Pseudomonadati</taxon>
        <taxon>Myxococcota</taxon>
        <taxon>Polyangia</taxon>
        <taxon>Polyangiales</taxon>
        <taxon>Polyangiaceae</taxon>
        <taxon>Sorangium</taxon>
    </lineage>
</organism>
<dbReference type="InterPro" id="IPR051607">
    <property type="entry name" value="Metallo-dep_hydrolases"/>
</dbReference>
<dbReference type="Gene3D" id="3.20.20.140">
    <property type="entry name" value="Metal-dependent hydrolases"/>
    <property type="match status" value="1"/>
</dbReference>
<keyword evidence="4" id="KW-0862">Zinc</keyword>
<dbReference type="EC" id="3.5.4.3" evidence="6"/>
<dbReference type="Proteomes" id="UP000238348">
    <property type="component" value="Chromosome"/>
</dbReference>
<dbReference type="NCBIfam" id="NF006679">
    <property type="entry name" value="PRK09228.1"/>
    <property type="match status" value="1"/>
</dbReference>
<keyword evidence="3 6" id="KW-0378">Hydrolase</keyword>
<dbReference type="GO" id="GO:0005829">
    <property type="term" value="C:cytosol"/>
    <property type="evidence" value="ECO:0007669"/>
    <property type="project" value="TreeGrafter"/>
</dbReference>
<dbReference type="OrthoDB" id="9807210at2"/>
<reference evidence="6 7" key="1">
    <citation type="submission" date="2015-09" db="EMBL/GenBank/DDBJ databases">
        <title>Sorangium comparison.</title>
        <authorList>
            <person name="Zaburannyi N."/>
            <person name="Bunk B."/>
            <person name="Overmann J."/>
            <person name="Mueller R."/>
        </authorList>
    </citation>
    <scope>NUCLEOTIDE SEQUENCE [LARGE SCALE GENOMIC DNA]</scope>
    <source>
        <strain evidence="6 7">So ce26</strain>
    </source>
</reference>
<name>A0A2L0ELH1_SORCE</name>
<evidence type="ECO:0000313" key="6">
    <source>
        <dbReference type="EMBL" id="AUX40146.1"/>
    </source>
</evidence>
<dbReference type="RefSeq" id="WP_104978000.1">
    <property type="nucleotide sequence ID" value="NZ_CP012673.1"/>
</dbReference>
<evidence type="ECO:0000256" key="1">
    <source>
        <dbReference type="ARBA" id="ARBA00001947"/>
    </source>
</evidence>
<dbReference type="InterPro" id="IPR011059">
    <property type="entry name" value="Metal-dep_hydrolase_composite"/>
</dbReference>
<dbReference type="Gene3D" id="2.30.40.10">
    <property type="entry name" value="Urease, subunit C, domain 1"/>
    <property type="match status" value="1"/>
</dbReference>
<evidence type="ECO:0000313" key="7">
    <source>
        <dbReference type="Proteomes" id="UP000238348"/>
    </source>
</evidence>
<dbReference type="InterPro" id="IPR032466">
    <property type="entry name" value="Metal_Hydrolase"/>
</dbReference>
<sequence>MSAPRADARRAYRGRLLTPIAGAAGGPAVRFLDDALLVVGEGGRIADVAPFTPGAFAGPVLNLRPAVLMPGLIDAHVHFPQTRIVGSASGALLEWLERSVFPEEARFRDGGYAALVAAEFTRCLLASGTTTCVAFSSSNAAATDLLFHALLRAGLRGIAGLTLMDQNCPEALCVPRDEAMAAARDLVQRWHGAGGGLLEFAITPRFAPTCSRGLMEAAAQLAADHGLLVQTHVAESPAEGEATLREHPWARDYVDVYDRVGLLSGRAVLAHGIHLAPREWDRIAETRAAIAHCPDSNFFLGSGRMRLSEARARGVPVALGSDVGAGRSFDMRRSMSSAFDNALCLGDRLTPAELFVAATQGAADALGLGHVIGSLDPGKEADFLVVRFPEHVAGEEEALNHLIFASDAVAVQRAFVRGKAVYPF</sequence>
<dbReference type="PANTHER" id="PTHR11271:SF6">
    <property type="entry name" value="GUANINE DEAMINASE"/>
    <property type="match status" value="1"/>
</dbReference>
<evidence type="ECO:0000256" key="2">
    <source>
        <dbReference type="ARBA" id="ARBA00022723"/>
    </source>
</evidence>
<gene>
    <name evidence="6" type="primary">guaD</name>
    <name evidence="6" type="ORF">SOCE26_015430</name>
</gene>